<dbReference type="PIRSF" id="PIRSF001491">
    <property type="entry name" value="Ppentomutase"/>
    <property type="match status" value="1"/>
</dbReference>
<gene>
    <name evidence="4" type="primary">deoB</name>
    <name evidence="7" type="ORF">AMPC_15710</name>
</gene>
<evidence type="ECO:0000256" key="3">
    <source>
        <dbReference type="ARBA" id="ARBA00023211"/>
    </source>
</evidence>
<evidence type="ECO:0000256" key="1">
    <source>
        <dbReference type="ARBA" id="ARBA00010373"/>
    </source>
</evidence>
<comment type="catalytic activity">
    <reaction evidence="4">
        <text>alpha-D-ribose 1-phosphate = D-ribose 5-phosphate</text>
        <dbReference type="Rhea" id="RHEA:18793"/>
        <dbReference type="ChEBI" id="CHEBI:57720"/>
        <dbReference type="ChEBI" id="CHEBI:78346"/>
        <dbReference type="EC" id="5.4.2.7"/>
    </reaction>
</comment>
<feature type="binding site" evidence="4">
    <location>
        <position position="337"/>
    </location>
    <ligand>
        <name>Mn(2+)</name>
        <dbReference type="ChEBI" id="CHEBI:29035"/>
        <label>2</label>
    </ligand>
</feature>
<dbReference type="Proteomes" id="UP001162734">
    <property type="component" value="Chromosome"/>
</dbReference>
<proteinExistence type="inferred from homology"/>
<reference evidence="8" key="1">
    <citation type="journal article" date="2022" name="Int. J. Syst. Evol. Microbiol.">
        <title>Anaeromyxobacter oryzae sp. nov., Anaeromyxobacter diazotrophicus sp. nov. and Anaeromyxobacter paludicola sp. nov., isolated from paddy soils.</title>
        <authorList>
            <person name="Itoh H."/>
            <person name="Xu Z."/>
            <person name="Mise K."/>
            <person name="Masuda Y."/>
            <person name="Ushijima N."/>
            <person name="Hayakawa C."/>
            <person name="Shiratori Y."/>
            <person name="Senoo K."/>
        </authorList>
    </citation>
    <scope>NUCLEOTIDE SEQUENCE [LARGE SCALE GENOMIC DNA]</scope>
    <source>
        <strain evidence="8">Red630</strain>
    </source>
</reference>
<evidence type="ECO:0000313" key="7">
    <source>
        <dbReference type="EMBL" id="BDG08458.1"/>
    </source>
</evidence>
<dbReference type="PANTHER" id="PTHR21110">
    <property type="entry name" value="PHOSPHOPENTOMUTASE"/>
    <property type="match status" value="1"/>
</dbReference>
<dbReference type="CDD" id="cd16009">
    <property type="entry name" value="PPM"/>
    <property type="match status" value="1"/>
</dbReference>
<dbReference type="RefSeq" id="WP_248345636.1">
    <property type="nucleotide sequence ID" value="NZ_AP025592.1"/>
</dbReference>
<dbReference type="HAMAP" id="MF_00740">
    <property type="entry name" value="Phosphopentomut"/>
    <property type="match status" value="1"/>
</dbReference>
<feature type="binding site" evidence="4">
    <location>
        <position position="325"/>
    </location>
    <ligand>
        <name>Mn(2+)</name>
        <dbReference type="ChEBI" id="CHEBI:29035"/>
        <label>1</label>
    </ligand>
</feature>
<dbReference type="InterPro" id="IPR006124">
    <property type="entry name" value="Metalloenzyme"/>
</dbReference>
<evidence type="ECO:0000256" key="5">
    <source>
        <dbReference type="NCBIfam" id="TIGR01696"/>
    </source>
</evidence>
<protein>
    <recommendedName>
        <fullName evidence="4 5">Phosphopentomutase</fullName>
        <ecNumber evidence="4 5">5.4.2.7</ecNumber>
    </recommendedName>
    <alternativeName>
        <fullName evidence="4">Phosphodeoxyribomutase</fullName>
    </alternativeName>
</protein>
<dbReference type="Pfam" id="PF01676">
    <property type="entry name" value="Metalloenzyme"/>
    <property type="match status" value="1"/>
</dbReference>
<comment type="function">
    <text evidence="4">Isomerase that catalyzes the conversion of deoxy-ribose 1-phosphate (dRib-1-P) and ribose 1-phosphate (Rib-1-P) to deoxy-ribose 5-phosphate (dRib-5-P) and ribose 5-phosphate (Rib-5-P), respectively.</text>
</comment>
<comment type="cofactor">
    <cofactor evidence="4">
        <name>Mn(2+)</name>
        <dbReference type="ChEBI" id="CHEBI:29035"/>
    </cofactor>
    <text evidence="4">Binds 2 manganese ions.</text>
</comment>
<accession>A0ABM7X9D3</accession>
<dbReference type="SUPFAM" id="SSF143856">
    <property type="entry name" value="DeoB insert domain-like"/>
    <property type="match status" value="1"/>
</dbReference>
<dbReference type="NCBIfam" id="TIGR01696">
    <property type="entry name" value="deoB"/>
    <property type="match status" value="1"/>
</dbReference>
<feature type="binding site" evidence="4">
    <location>
        <position position="289"/>
    </location>
    <ligand>
        <name>Mn(2+)</name>
        <dbReference type="ChEBI" id="CHEBI:29035"/>
        <label>2</label>
    </ligand>
</feature>
<sequence length="390" mass="41496">MDQRRFVILVADSAGCGALPDAARYGDEGSNTLGHVARALGGISLPNLGRLGLGNVLEVAGVPPDPSPAGFHGKMAERSPGKDTTTGHWEMMGVILEEPLALFPRGFPDDLLRAWLAETGAPGVLGNEVASGTEIIQRLGEEHQRTGKPIVYTSADSVFQVAAHTGTVPLETLYRWCEIARRQLDPLRVARVIARPFVGTPGKYTRTYDRKDFSLPAPGRTVLQDLRDAGVPVVGVGKIPDIYDRQGISEEVHTSGNADGLARTEALLGTLERGLLFVNLVDFDMLYGHRRDVRGYARALSELDAALPRLLARLRPGDVLALTADHGCDPTHAGTDHTREHVPLLVHAGGRGGSLGVRASFSDLGATCAGFFGVPAQVGTSFLPQITAAT</sequence>
<feature type="binding site" evidence="4">
    <location>
        <position position="326"/>
    </location>
    <ligand>
        <name>Mn(2+)</name>
        <dbReference type="ChEBI" id="CHEBI:29035"/>
        <label>1</label>
    </ligand>
</feature>
<keyword evidence="8" id="KW-1185">Reference proteome</keyword>
<dbReference type="InterPro" id="IPR010045">
    <property type="entry name" value="DeoB"/>
</dbReference>
<evidence type="ECO:0000256" key="4">
    <source>
        <dbReference type="HAMAP-Rule" id="MF_00740"/>
    </source>
</evidence>
<evidence type="ECO:0000313" key="8">
    <source>
        <dbReference type="Proteomes" id="UP001162734"/>
    </source>
</evidence>
<dbReference type="Gene3D" id="3.30.70.1250">
    <property type="entry name" value="Phosphopentomutase"/>
    <property type="match status" value="1"/>
</dbReference>
<keyword evidence="4" id="KW-0963">Cytoplasm</keyword>
<comment type="pathway">
    <text evidence="4">Carbohydrate degradation; 2-deoxy-D-ribose 1-phosphate degradation; D-glyceraldehyde 3-phosphate and acetaldehyde from 2-deoxy-alpha-D-ribose 1-phosphate: step 1/2.</text>
</comment>
<feature type="binding site" evidence="4">
    <location>
        <position position="284"/>
    </location>
    <ligand>
        <name>Mn(2+)</name>
        <dbReference type="ChEBI" id="CHEBI:29035"/>
        <label>2</label>
    </ligand>
</feature>
<dbReference type="PANTHER" id="PTHR21110:SF0">
    <property type="entry name" value="PHOSPHOPENTOMUTASE"/>
    <property type="match status" value="1"/>
</dbReference>
<keyword evidence="3 4" id="KW-0464">Manganese</keyword>
<dbReference type="InterPro" id="IPR017850">
    <property type="entry name" value="Alkaline_phosphatase_core_sf"/>
</dbReference>
<dbReference type="EC" id="5.4.2.7" evidence="4 5"/>
<keyword evidence="2 4" id="KW-0479">Metal-binding</keyword>
<evidence type="ECO:0000259" key="6">
    <source>
        <dbReference type="Pfam" id="PF01676"/>
    </source>
</evidence>
<evidence type="ECO:0000256" key="2">
    <source>
        <dbReference type="ARBA" id="ARBA00022723"/>
    </source>
</evidence>
<comment type="subcellular location">
    <subcellularLocation>
        <location evidence="4">Cytoplasm</location>
    </subcellularLocation>
</comment>
<keyword evidence="4" id="KW-0413">Isomerase</keyword>
<organism evidence="7 8">
    <name type="scientific">Anaeromyxobacter paludicola</name>
    <dbReference type="NCBI Taxonomy" id="2918171"/>
    <lineage>
        <taxon>Bacteria</taxon>
        <taxon>Pseudomonadati</taxon>
        <taxon>Myxococcota</taxon>
        <taxon>Myxococcia</taxon>
        <taxon>Myxococcales</taxon>
        <taxon>Cystobacterineae</taxon>
        <taxon>Anaeromyxobacteraceae</taxon>
        <taxon>Anaeromyxobacter</taxon>
    </lineage>
</organism>
<dbReference type="Gene3D" id="3.40.720.10">
    <property type="entry name" value="Alkaline Phosphatase, subunit A"/>
    <property type="match status" value="1"/>
</dbReference>
<dbReference type="SUPFAM" id="SSF53649">
    <property type="entry name" value="Alkaline phosphatase-like"/>
    <property type="match status" value="1"/>
</dbReference>
<comment type="catalytic activity">
    <reaction evidence="4">
        <text>2-deoxy-alpha-D-ribose 1-phosphate = 2-deoxy-D-ribose 5-phosphate</text>
        <dbReference type="Rhea" id="RHEA:27658"/>
        <dbReference type="ChEBI" id="CHEBI:57259"/>
        <dbReference type="ChEBI" id="CHEBI:62877"/>
        <dbReference type="EC" id="5.4.2.7"/>
    </reaction>
</comment>
<dbReference type="InterPro" id="IPR024052">
    <property type="entry name" value="Phosphopentomutase_DeoB_cap_sf"/>
</dbReference>
<comment type="similarity">
    <text evidence="1 4">Belongs to the phosphopentomutase family.</text>
</comment>
<dbReference type="EMBL" id="AP025592">
    <property type="protein sequence ID" value="BDG08458.1"/>
    <property type="molecule type" value="Genomic_DNA"/>
</dbReference>
<feature type="binding site" evidence="4">
    <location>
        <position position="12"/>
    </location>
    <ligand>
        <name>Mn(2+)</name>
        <dbReference type="ChEBI" id="CHEBI:29035"/>
        <label>1</label>
    </ligand>
</feature>
<name>A0ABM7X9D3_9BACT</name>
<feature type="domain" description="Metalloenzyme" evidence="6">
    <location>
        <begin position="5"/>
        <end position="375"/>
    </location>
</feature>
<dbReference type="NCBIfam" id="NF003766">
    <property type="entry name" value="PRK05362.1"/>
    <property type="match status" value="1"/>
</dbReference>